<dbReference type="RefSeq" id="WP_120643050.1">
    <property type="nucleotide sequence ID" value="NZ_RAWB01000071.1"/>
</dbReference>
<accession>A0A3A8Q608</accession>
<comment type="caution">
    <text evidence="2">The sequence shown here is derived from an EMBL/GenBank/DDBJ whole genome shotgun (WGS) entry which is preliminary data.</text>
</comment>
<organism evidence="2 3">
    <name type="scientific">Corallococcus llansteffanensis</name>
    <dbReference type="NCBI Taxonomy" id="2316731"/>
    <lineage>
        <taxon>Bacteria</taxon>
        <taxon>Pseudomonadati</taxon>
        <taxon>Myxococcota</taxon>
        <taxon>Myxococcia</taxon>
        <taxon>Myxococcales</taxon>
        <taxon>Cystobacterineae</taxon>
        <taxon>Myxococcaceae</taxon>
        <taxon>Corallococcus</taxon>
    </lineage>
</organism>
<feature type="region of interest" description="Disordered" evidence="1">
    <location>
        <begin position="1"/>
        <end position="85"/>
    </location>
</feature>
<feature type="compositionally biased region" description="Basic and acidic residues" evidence="1">
    <location>
        <begin position="39"/>
        <end position="48"/>
    </location>
</feature>
<evidence type="ECO:0000313" key="2">
    <source>
        <dbReference type="EMBL" id="RKH62931.1"/>
    </source>
</evidence>
<evidence type="ECO:0000256" key="1">
    <source>
        <dbReference type="SAM" id="MobiDB-lite"/>
    </source>
</evidence>
<dbReference type="AlphaFoldDB" id="A0A3A8Q608"/>
<name>A0A3A8Q608_9BACT</name>
<evidence type="ECO:0000313" key="3">
    <source>
        <dbReference type="Proteomes" id="UP000272888"/>
    </source>
</evidence>
<keyword evidence="3" id="KW-1185">Reference proteome</keyword>
<proteinExistence type="predicted"/>
<gene>
    <name evidence="2" type="ORF">D7V93_09310</name>
</gene>
<dbReference type="EMBL" id="RAWB01000071">
    <property type="protein sequence ID" value="RKH62931.1"/>
    <property type="molecule type" value="Genomic_DNA"/>
</dbReference>
<reference evidence="3" key="1">
    <citation type="submission" date="2018-09" db="EMBL/GenBank/DDBJ databases">
        <authorList>
            <person name="Livingstone P.G."/>
            <person name="Whitworth D.E."/>
        </authorList>
    </citation>
    <scope>NUCLEOTIDE SEQUENCE [LARGE SCALE GENOMIC DNA]</scope>
    <source>
        <strain evidence="3">CA051B</strain>
    </source>
</reference>
<sequence length="439" mass="46923">MSVSSASSRPFIPGVSGSSTAQPIAPSSAAKPAPSGRGAEVDSFEKGRKSGPVSLDGGAPPGGTQGLAEAEKAAPVTPIDGIDPKVLETQEKLSKARQALGAWEVNGSQDESTQVTLENEVATLEAEEKTQFEDPNLKDDVEKAQFVVLEKRMGELEQKYGKNQAITLARQTYYNSDLWNLAGGSHKASNAQVKALGLPHTPGEKNNRVEVGGFEGQFRAPDGQPVDMGHVLCGMDWQVNKDRVPKDLNINELAKASGQEGAAKALKLLPGSNGVTVPNPFDKDFVTLTGDLGSAVENRYKGKSAEEAVAGEGDYDWNGDLDGLNVAHRMETNPNLSASDALKSYYDSGESKNRLNEVATHSKYFQRDGAGVPRWDDKGHYKMDLDKMASDGFVAALLLGHDKDTLSGGALDKVNPFQDKAKDVAKAYEKWVHAAQDRA</sequence>
<feature type="compositionally biased region" description="Low complexity" evidence="1">
    <location>
        <begin position="23"/>
        <end position="35"/>
    </location>
</feature>
<protein>
    <submittedName>
        <fullName evidence="2">Uncharacterized protein</fullName>
    </submittedName>
</protein>
<dbReference type="Proteomes" id="UP000272888">
    <property type="component" value="Unassembled WGS sequence"/>
</dbReference>